<gene>
    <name evidence="1" type="ORF">U0070_014234</name>
</gene>
<sequence>MILLVAAQEVWGDLRVYFSAVSGHHMTYYRHKTTRNFKLGEKSNEFKDLEDIKQQKVAQCGQVVLPAAKVVFQEIQENDGTEEPCPEREQAE</sequence>
<dbReference type="EMBL" id="JBBHLL010001007">
    <property type="protein sequence ID" value="KAK7796796.1"/>
    <property type="molecule type" value="Genomic_DNA"/>
</dbReference>
<dbReference type="Proteomes" id="UP001488838">
    <property type="component" value="Unassembled WGS sequence"/>
</dbReference>
<dbReference type="AlphaFoldDB" id="A0AAW0H2J7"/>
<accession>A0AAW0H2J7</accession>
<evidence type="ECO:0000313" key="2">
    <source>
        <dbReference type="Proteomes" id="UP001488838"/>
    </source>
</evidence>
<proteinExistence type="predicted"/>
<reference evidence="1 2" key="1">
    <citation type="journal article" date="2023" name="bioRxiv">
        <title>Conserved and derived expression patterns and positive selection on dental genes reveal complex evolutionary context of ever-growing rodent molars.</title>
        <authorList>
            <person name="Calamari Z.T."/>
            <person name="Song A."/>
            <person name="Cohen E."/>
            <person name="Akter M."/>
            <person name="Roy R.D."/>
            <person name="Hallikas O."/>
            <person name="Christensen M.M."/>
            <person name="Li P."/>
            <person name="Marangoni P."/>
            <person name="Jernvall J."/>
            <person name="Klein O.D."/>
        </authorList>
    </citation>
    <scope>NUCLEOTIDE SEQUENCE [LARGE SCALE GENOMIC DNA]</scope>
    <source>
        <strain evidence="1">V071</strain>
    </source>
</reference>
<protein>
    <submittedName>
        <fullName evidence="1">Uncharacterized protein</fullName>
    </submittedName>
</protein>
<keyword evidence="2" id="KW-1185">Reference proteome</keyword>
<comment type="caution">
    <text evidence="1">The sequence shown here is derived from an EMBL/GenBank/DDBJ whole genome shotgun (WGS) entry which is preliminary data.</text>
</comment>
<name>A0AAW0H2J7_MYOGA</name>
<evidence type="ECO:0000313" key="1">
    <source>
        <dbReference type="EMBL" id="KAK7796796.1"/>
    </source>
</evidence>
<organism evidence="1 2">
    <name type="scientific">Myodes glareolus</name>
    <name type="common">Bank vole</name>
    <name type="synonym">Clethrionomys glareolus</name>
    <dbReference type="NCBI Taxonomy" id="447135"/>
    <lineage>
        <taxon>Eukaryota</taxon>
        <taxon>Metazoa</taxon>
        <taxon>Chordata</taxon>
        <taxon>Craniata</taxon>
        <taxon>Vertebrata</taxon>
        <taxon>Euteleostomi</taxon>
        <taxon>Mammalia</taxon>
        <taxon>Eutheria</taxon>
        <taxon>Euarchontoglires</taxon>
        <taxon>Glires</taxon>
        <taxon>Rodentia</taxon>
        <taxon>Myomorpha</taxon>
        <taxon>Muroidea</taxon>
        <taxon>Cricetidae</taxon>
        <taxon>Arvicolinae</taxon>
        <taxon>Myodes</taxon>
    </lineage>
</organism>